<name>A0A975J1E6_9BACT</name>
<keyword evidence="1" id="KW-0812">Transmembrane</keyword>
<feature type="transmembrane region" description="Helical" evidence="1">
    <location>
        <begin position="286"/>
        <end position="304"/>
    </location>
</feature>
<keyword evidence="1" id="KW-1133">Transmembrane helix</keyword>
<accession>A0A975J1E6</accession>
<evidence type="ECO:0000256" key="1">
    <source>
        <dbReference type="SAM" id="Phobius"/>
    </source>
</evidence>
<keyword evidence="3" id="KW-1185">Reference proteome</keyword>
<feature type="transmembrane region" description="Helical" evidence="1">
    <location>
        <begin position="244"/>
        <end position="266"/>
    </location>
</feature>
<feature type="transmembrane region" description="Helical" evidence="1">
    <location>
        <begin position="351"/>
        <end position="371"/>
    </location>
</feature>
<sequence>MTPLDAFWLLRSSIKHDDQSGYVLDDRLLKGMVLVTPEVKAAFKVLSADVPELRTEGRIVSPSDLVLTKEATFVCRAPLDYFETVDELIRRHPISAPANVRVFDIRDDDTIVPLYRQIATLCSMLKEISAVVDRKKIILVSKESLEIPLLYKASDLREMPNLEEMASKLEKGEDLSSEAKRVRDVYVSLFTQAIYDIVSGVEREKRLPHLISHFDECLFKFRLSFRVFADEANKAIERYEDKRAGMIAALNGILGNIQTSLVGVPLAGVLALKEMKRSPEITYENVMIVVAVVVVGCLLLALSLSQEKALEAVKLQHGQLRGEIDKCGGGVTKAGALLSAMDSHQKLVWKLLWAVRILTIVFILVAIGALFCRVGPAENPPAQKEQQQ</sequence>
<evidence type="ECO:0000313" key="3">
    <source>
        <dbReference type="Proteomes" id="UP000676169"/>
    </source>
</evidence>
<proteinExistence type="predicted"/>
<dbReference type="AlphaFoldDB" id="A0A975J1E6"/>
<dbReference type="KEGG" id="lamb:KBB96_05005"/>
<keyword evidence="1" id="KW-0472">Membrane</keyword>
<organism evidence="2 3">
    <name type="scientific">Luteolibacter ambystomatis</name>
    <dbReference type="NCBI Taxonomy" id="2824561"/>
    <lineage>
        <taxon>Bacteria</taxon>
        <taxon>Pseudomonadati</taxon>
        <taxon>Verrucomicrobiota</taxon>
        <taxon>Verrucomicrobiia</taxon>
        <taxon>Verrucomicrobiales</taxon>
        <taxon>Verrucomicrobiaceae</taxon>
        <taxon>Luteolibacter</taxon>
    </lineage>
</organism>
<reference evidence="2" key="1">
    <citation type="submission" date="2021-04" db="EMBL/GenBank/DDBJ databases">
        <title>Luteolibacter sp. 32A isolated from the skin of an Anderson's salamander (Ambystoma andersonii).</title>
        <authorList>
            <person name="Spergser J."/>
            <person name="Busse H.-J."/>
        </authorList>
    </citation>
    <scope>NUCLEOTIDE SEQUENCE</scope>
    <source>
        <strain evidence="2">32A</strain>
    </source>
</reference>
<protein>
    <submittedName>
        <fullName evidence="2">Uncharacterized protein</fullName>
    </submittedName>
</protein>
<evidence type="ECO:0000313" key="2">
    <source>
        <dbReference type="EMBL" id="QUE52251.1"/>
    </source>
</evidence>
<gene>
    <name evidence="2" type="ORF">KBB96_05005</name>
</gene>
<dbReference type="RefSeq" id="WP_211633021.1">
    <property type="nucleotide sequence ID" value="NZ_CP073100.1"/>
</dbReference>
<dbReference type="EMBL" id="CP073100">
    <property type="protein sequence ID" value="QUE52251.1"/>
    <property type="molecule type" value="Genomic_DNA"/>
</dbReference>
<dbReference type="Proteomes" id="UP000676169">
    <property type="component" value="Chromosome"/>
</dbReference>